<dbReference type="InterPro" id="IPR005510">
    <property type="entry name" value="Csm4"/>
</dbReference>
<dbReference type="AlphaFoldDB" id="A0A7C4Q3T4"/>
<protein>
    <recommendedName>
        <fullName evidence="2">CRISPR system Cms protein Csm4</fullName>
    </recommendedName>
</protein>
<evidence type="ECO:0000259" key="5">
    <source>
        <dbReference type="Pfam" id="PF17953"/>
    </source>
</evidence>
<sequence>MPPFEVYALKLKGAVRVGRRGLELEDTLATIPSDTLFSALTAALAADGEDPALFLQPFLSDPPQPPFLLTSTFPYAGEVRFYPAVVDWTSALSQENLREYGKRIKKVQYLSEGLFRRLLQGEPLDEYLFPKEDNAPVEKGITLQGGQVWLTVEEAERLPPALRLPKNKLIALRRQKVWQRARQPHVSVDRIRQASDIFHTVQIHFQKGCGLWFGVQWLADERHPARALLRRAVDSLQFSGLGGKRSIGFGGFEVCEGFPQNLAWELPAVRSGQAVLLLSRYHPRAAELPAALQNGRYQLVSVGGWSDPFGRENLLRQRVLMVSEGSRLNLPAYPAGEVCDVSPRSAGDLPHPIYRYGLACAAGLKAQGGQHA</sequence>
<dbReference type="GO" id="GO:0003723">
    <property type="term" value="F:RNA binding"/>
    <property type="evidence" value="ECO:0007669"/>
    <property type="project" value="UniProtKB-KW"/>
</dbReference>
<evidence type="ECO:0000256" key="3">
    <source>
        <dbReference type="ARBA" id="ARBA00022884"/>
    </source>
</evidence>
<evidence type="ECO:0000256" key="1">
    <source>
        <dbReference type="ARBA" id="ARBA00005772"/>
    </source>
</evidence>
<dbReference type="InterPro" id="IPR040932">
    <property type="entry name" value="Csm4_C"/>
</dbReference>
<dbReference type="Pfam" id="PF17953">
    <property type="entry name" value="Csm4_C"/>
    <property type="match status" value="1"/>
</dbReference>
<evidence type="ECO:0000256" key="2">
    <source>
        <dbReference type="ARBA" id="ARBA00016109"/>
    </source>
</evidence>
<accession>A0A7C4Q3T4</accession>
<gene>
    <name evidence="6" type="primary">csm4</name>
    <name evidence="6" type="ORF">ENT17_08425</name>
</gene>
<dbReference type="EMBL" id="DSXR01000084">
    <property type="protein sequence ID" value="HGS87630.1"/>
    <property type="molecule type" value="Genomic_DNA"/>
</dbReference>
<evidence type="ECO:0000313" key="6">
    <source>
        <dbReference type="EMBL" id="HGS87630.1"/>
    </source>
</evidence>
<name>A0A7C4Q3T4_9CHLR</name>
<proteinExistence type="inferred from homology"/>
<dbReference type="NCBIfam" id="TIGR01903">
    <property type="entry name" value="cas5_csm4"/>
    <property type="match status" value="1"/>
</dbReference>
<feature type="domain" description="Csm4 C-terminal" evidence="5">
    <location>
        <begin position="272"/>
        <end position="363"/>
    </location>
</feature>
<comment type="similarity">
    <text evidence="1">Belongs to the CRISPR-associated Csm4 family.</text>
</comment>
<comment type="caution">
    <text evidence="6">The sequence shown here is derived from an EMBL/GenBank/DDBJ whole genome shotgun (WGS) entry which is preliminary data.</text>
</comment>
<reference evidence="6" key="1">
    <citation type="journal article" date="2020" name="mSystems">
        <title>Genome- and Community-Level Interaction Insights into Carbon Utilization and Element Cycling Functions of Hydrothermarchaeota in Hydrothermal Sediment.</title>
        <authorList>
            <person name="Zhou Z."/>
            <person name="Liu Y."/>
            <person name="Xu W."/>
            <person name="Pan J."/>
            <person name="Luo Z.H."/>
            <person name="Li M."/>
        </authorList>
    </citation>
    <scope>NUCLEOTIDE SEQUENCE [LARGE SCALE GENOMIC DNA]</scope>
    <source>
        <strain evidence="6">SpSt-556</strain>
    </source>
</reference>
<dbReference type="GO" id="GO:0051607">
    <property type="term" value="P:defense response to virus"/>
    <property type="evidence" value="ECO:0007669"/>
    <property type="project" value="UniProtKB-KW"/>
</dbReference>
<evidence type="ECO:0000256" key="4">
    <source>
        <dbReference type="ARBA" id="ARBA00023118"/>
    </source>
</evidence>
<organism evidence="6">
    <name type="scientific">Bellilinea caldifistulae</name>
    <dbReference type="NCBI Taxonomy" id="360411"/>
    <lineage>
        <taxon>Bacteria</taxon>
        <taxon>Bacillati</taxon>
        <taxon>Chloroflexota</taxon>
        <taxon>Anaerolineae</taxon>
        <taxon>Anaerolineales</taxon>
        <taxon>Anaerolineaceae</taxon>
        <taxon>Bellilinea</taxon>
    </lineage>
</organism>
<keyword evidence="3" id="KW-0694">RNA-binding</keyword>
<keyword evidence="4" id="KW-0051">Antiviral defense</keyword>